<dbReference type="InterPro" id="IPR001242">
    <property type="entry name" value="Condensation_dom"/>
</dbReference>
<dbReference type="Gene3D" id="3.40.50.980">
    <property type="match status" value="2"/>
</dbReference>
<dbReference type="Gene3D" id="2.30.38.10">
    <property type="entry name" value="Luciferase, Domain 3"/>
    <property type="match status" value="1"/>
</dbReference>
<dbReference type="OrthoDB" id="9778383at2"/>
<proteinExistence type="inferred from homology"/>
<dbReference type="SUPFAM" id="SSF47336">
    <property type="entry name" value="ACP-like"/>
    <property type="match status" value="1"/>
</dbReference>
<dbReference type="PROSITE" id="PS50075">
    <property type="entry name" value="CARRIER"/>
    <property type="match status" value="1"/>
</dbReference>
<dbReference type="PATRIC" id="fig|398512.5.peg.1774"/>
<evidence type="ECO:0000256" key="2">
    <source>
        <dbReference type="ARBA" id="ARBA00006432"/>
    </source>
</evidence>
<dbReference type="InterPro" id="IPR036736">
    <property type="entry name" value="ACP-like_sf"/>
</dbReference>
<dbReference type="InterPro" id="IPR045851">
    <property type="entry name" value="AMP-bd_C_sf"/>
</dbReference>
<dbReference type="InterPro" id="IPR025110">
    <property type="entry name" value="AMP-bd_C"/>
</dbReference>
<evidence type="ECO:0000313" key="8">
    <source>
        <dbReference type="Proteomes" id="UP000036923"/>
    </source>
</evidence>
<evidence type="ECO:0000256" key="4">
    <source>
        <dbReference type="ARBA" id="ARBA00022553"/>
    </source>
</evidence>
<dbReference type="FunFam" id="3.40.50.12780:FF:000012">
    <property type="entry name" value="Non-ribosomal peptide synthetase"/>
    <property type="match status" value="1"/>
</dbReference>
<dbReference type="Pfam" id="PF13193">
    <property type="entry name" value="AMP-binding_C"/>
    <property type="match status" value="1"/>
</dbReference>
<organism evidence="7 8">
    <name type="scientific">Pseudobacteroides cellulosolvens ATCC 35603 = DSM 2933</name>
    <dbReference type="NCBI Taxonomy" id="398512"/>
    <lineage>
        <taxon>Bacteria</taxon>
        <taxon>Bacillati</taxon>
        <taxon>Bacillota</taxon>
        <taxon>Clostridia</taxon>
        <taxon>Eubacteriales</taxon>
        <taxon>Oscillospiraceae</taxon>
        <taxon>Pseudobacteroides</taxon>
    </lineage>
</organism>
<dbReference type="PROSITE" id="PS00455">
    <property type="entry name" value="AMP_BINDING"/>
    <property type="match status" value="1"/>
</dbReference>
<dbReference type="NCBIfam" id="TIGR01720">
    <property type="entry name" value="NRPS-para261"/>
    <property type="match status" value="1"/>
</dbReference>
<dbReference type="Proteomes" id="UP000036923">
    <property type="component" value="Unassembled WGS sequence"/>
</dbReference>
<name>A0A0L6JM09_9FIRM</name>
<evidence type="ECO:0000259" key="6">
    <source>
        <dbReference type="PROSITE" id="PS50075"/>
    </source>
</evidence>
<dbReference type="CDD" id="cd19534">
    <property type="entry name" value="E_NRPS"/>
    <property type="match status" value="1"/>
</dbReference>
<feature type="domain" description="Carrier" evidence="6">
    <location>
        <begin position="958"/>
        <end position="1032"/>
    </location>
</feature>
<dbReference type="FunFam" id="3.30.300.30:FF:000010">
    <property type="entry name" value="Enterobactin synthetase component F"/>
    <property type="match status" value="1"/>
</dbReference>
<protein>
    <submittedName>
        <fullName evidence="7">Amino acid adenylation domain protein</fullName>
        <ecNumber evidence="7">5.1.1.11</ecNumber>
    </submittedName>
</protein>
<dbReference type="Gene3D" id="3.30.559.10">
    <property type="entry name" value="Chloramphenicol acetyltransferase-like domain"/>
    <property type="match status" value="2"/>
</dbReference>
<dbReference type="InterPro" id="IPR023213">
    <property type="entry name" value="CAT-like_dom_sf"/>
</dbReference>
<gene>
    <name evidence="7" type="ORF">Bccel_1704</name>
</gene>
<dbReference type="Gene3D" id="3.30.559.30">
    <property type="entry name" value="Nonribosomal peptide synthetase, condensation domain"/>
    <property type="match status" value="2"/>
</dbReference>
<dbReference type="GO" id="GO:0017000">
    <property type="term" value="P:antibiotic biosynthetic process"/>
    <property type="evidence" value="ECO:0007669"/>
    <property type="project" value="UniProtKB-KW"/>
</dbReference>
<dbReference type="NCBIfam" id="TIGR01733">
    <property type="entry name" value="AA-adenyl-dom"/>
    <property type="match status" value="1"/>
</dbReference>
<dbReference type="InterPro" id="IPR006162">
    <property type="entry name" value="Ppantetheine_attach_site"/>
</dbReference>
<evidence type="ECO:0000313" key="7">
    <source>
        <dbReference type="EMBL" id="KNY26442.1"/>
    </source>
</evidence>
<dbReference type="Gene3D" id="1.10.1200.10">
    <property type="entry name" value="ACP-like"/>
    <property type="match status" value="1"/>
</dbReference>
<dbReference type="GO" id="GO:0008610">
    <property type="term" value="P:lipid biosynthetic process"/>
    <property type="evidence" value="ECO:0007669"/>
    <property type="project" value="UniProtKB-ARBA"/>
</dbReference>
<dbReference type="STRING" id="398512.Bccel_1704"/>
<dbReference type="InterPro" id="IPR009081">
    <property type="entry name" value="PP-bd_ACP"/>
</dbReference>
<dbReference type="Pfam" id="PF00501">
    <property type="entry name" value="AMP-binding"/>
    <property type="match status" value="1"/>
</dbReference>
<evidence type="ECO:0000256" key="3">
    <source>
        <dbReference type="ARBA" id="ARBA00022450"/>
    </source>
</evidence>
<dbReference type="PRINTS" id="PR00154">
    <property type="entry name" value="AMPBINDING"/>
</dbReference>
<keyword evidence="5" id="KW-0045">Antibiotic biosynthesis</keyword>
<dbReference type="InterPro" id="IPR020459">
    <property type="entry name" value="AMP-binding"/>
</dbReference>
<dbReference type="Gene3D" id="3.30.300.30">
    <property type="match status" value="1"/>
</dbReference>
<dbReference type="PANTHER" id="PTHR45398:SF1">
    <property type="entry name" value="ENZYME, PUTATIVE (JCVI)-RELATED"/>
    <property type="match status" value="1"/>
</dbReference>
<dbReference type="PROSITE" id="PS00012">
    <property type="entry name" value="PHOSPHOPANTETHEINE"/>
    <property type="match status" value="1"/>
</dbReference>
<dbReference type="GO" id="GO:0044550">
    <property type="term" value="P:secondary metabolite biosynthetic process"/>
    <property type="evidence" value="ECO:0007669"/>
    <property type="project" value="UniProtKB-ARBA"/>
</dbReference>
<dbReference type="GO" id="GO:0047462">
    <property type="term" value="F:phenylalanine racemase (ATP-hydrolyzing) activity"/>
    <property type="evidence" value="ECO:0007669"/>
    <property type="project" value="UniProtKB-EC"/>
</dbReference>
<dbReference type="InterPro" id="IPR020845">
    <property type="entry name" value="AMP-binding_CS"/>
</dbReference>
<keyword evidence="7" id="KW-0413">Isomerase</keyword>
<dbReference type="FunFam" id="3.40.50.980:FF:000001">
    <property type="entry name" value="Non-ribosomal peptide synthetase"/>
    <property type="match status" value="1"/>
</dbReference>
<dbReference type="SUPFAM" id="SSF56801">
    <property type="entry name" value="Acetyl-CoA synthetase-like"/>
    <property type="match status" value="1"/>
</dbReference>
<dbReference type="InterPro" id="IPR000873">
    <property type="entry name" value="AMP-dep_synth/lig_dom"/>
</dbReference>
<evidence type="ECO:0000256" key="1">
    <source>
        <dbReference type="ARBA" id="ARBA00001957"/>
    </source>
</evidence>
<dbReference type="Pfam" id="PF00550">
    <property type="entry name" value="PP-binding"/>
    <property type="match status" value="1"/>
</dbReference>
<dbReference type="SUPFAM" id="SSF52777">
    <property type="entry name" value="CoA-dependent acyltransferases"/>
    <property type="match status" value="4"/>
</dbReference>
<comment type="cofactor">
    <cofactor evidence="1">
        <name>pantetheine 4'-phosphate</name>
        <dbReference type="ChEBI" id="CHEBI:47942"/>
    </cofactor>
</comment>
<dbReference type="RefSeq" id="WP_036941327.1">
    <property type="nucleotide sequence ID" value="NZ_JQKC01000015.1"/>
</dbReference>
<dbReference type="EMBL" id="LGTC01000001">
    <property type="protein sequence ID" value="KNY26442.1"/>
    <property type="molecule type" value="Genomic_DNA"/>
</dbReference>
<dbReference type="InterPro" id="IPR010060">
    <property type="entry name" value="NRPS_synth"/>
</dbReference>
<dbReference type="eggNOG" id="COG1020">
    <property type="taxonomic scope" value="Bacteria"/>
</dbReference>
<evidence type="ECO:0000256" key="5">
    <source>
        <dbReference type="ARBA" id="ARBA00023194"/>
    </source>
</evidence>
<keyword evidence="3" id="KW-0596">Phosphopantetheine</keyword>
<dbReference type="PANTHER" id="PTHR45398">
    <property type="match status" value="1"/>
</dbReference>
<comment type="caution">
    <text evidence="7">The sequence shown here is derived from an EMBL/GenBank/DDBJ whole genome shotgun (WGS) entry which is preliminary data.</text>
</comment>
<keyword evidence="4" id="KW-0597">Phosphoprotein</keyword>
<reference evidence="8" key="1">
    <citation type="submission" date="2015-07" db="EMBL/GenBank/DDBJ databases">
        <title>Near-Complete Genome Sequence of the Cellulolytic Bacterium Bacteroides (Pseudobacteroides) cellulosolvens ATCC 35603.</title>
        <authorList>
            <person name="Dassa B."/>
            <person name="Utturkar S.M."/>
            <person name="Klingeman D.M."/>
            <person name="Hurt R.A."/>
            <person name="Keller M."/>
            <person name="Xu J."/>
            <person name="Reddy Y.H.K."/>
            <person name="Borovok I."/>
            <person name="Grinberg I.R."/>
            <person name="Lamed R."/>
            <person name="Zhivin O."/>
            <person name="Bayer E.A."/>
            <person name="Brown S.D."/>
        </authorList>
    </citation>
    <scope>NUCLEOTIDE SEQUENCE [LARGE SCALE GENOMIC DNA]</scope>
    <source>
        <strain evidence="8">DSM 2933</strain>
    </source>
</reference>
<keyword evidence="8" id="KW-1185">Reference proteome</keyword>
<accession>A0A0L6JM09</accession>
<dbReference type="EC" id="5.1.1.11" evidence="7"/>
<dbReference type="Pfam" id="PF00668">
    <property type="entry name" value="Condensation"/>
    <property type="match status" value="2"/>
</dbReference>
<sequence>MNRNSSEIYPLTHPQNRIWYIENIYPETSMHNIGGTIRIKGSVDFKLLEESIQLFIKNTEGLRLKIIEQDGKAFQYVGEYRKNKLELFDFSICPNPEKEFEQWVFDEARKAFCLVDNDLFYFALFRVSDNFNGYMVKFHHIIADGWSVNVMTEQICQNYHMLSRNEKTCYEPGNSYLTYIEKELNYLTSDRFVKNKNFWLAKFRVLPDFLMKNSEDTQGRRKTYYFDENKSRQLKAYVEKLKCSLNVFFISAVLIYLNKITQQEDLVVGTPVLNRSGKKEKSMFGMFTSTMPFRTTINEQHTISRLINEINNELMCFYFNQKYPYDLLVQDLELKKKGYDSLFQIYVNYYNTRLSSNIDGVPIENVEFYNGNQFYSLQLVIKDWSDDKELTLDFDYKLSDFSEEQIHYMYSKLNNIVEQMLENPEAKVKDLQLLTEAEKQNLIYEFNETHADYPKEKTIFELFEEQVERTPQKIAVVFGNRELTYAELNRRSNQIAYILKDKGISRNLIVGIMTRHSVETLIGILGILKSGGAYLPIDPEYPVERQNFIFEDSGISILLSNVGLKEGTEYHGLRIDLEDEKLYKGEGTNPKVISQPEDLAYVIYTSGSTGKPKGVMVEHRGLVNYIWWAKKMYVHNQDDVFALYSSLSFDLTVTSVFTPLVSGNCVIVYDDDQSEFILYRILRENRVSIIKLTPSHLSLLKGLDNFNSSVRRFIVGGEDLKTSLCAAIHKSFGGNIEIYNEYGPTETVVGCMIHRYDFAQDTWSSVPIGVPADNVQIYILDKNLQPVPLGVDGEIYISGDGVARGYLKRPDLTHEKFILNPFTQKGRMYKTGDLGRHTASGKILYTGRTDYQVKIRGHRIETGEIESCLTEHDLVKDAVVIDRDDEKGNKYLCAYMVCDREAVVSEIREYLSKRLPNYMVPAYFVIMDKLPITPNGKINRNDFPKPLQDQHKGVVYTIYKSDAEKQLVETICEVLGVKGIGPEDNFYHLGGDSIKAIQIASKLKECGISIKVKDILSYPVIGELTANVEMKSREVLEDQKLCEGDIGKTPITEWFFSLELTNRNYWNQSVLLSLKLDIQPAILSAALNTLIDHHPSLRINYDAEKGVLFYNNSHLASMNQVQVYNLSQYSYSQQDRSLRDLSIQLKGSMDIENGPLLKACIFDLGERGKRLLLTAHHLVVDGVSWRILLEDFAVLIESSEKGIKPVLSRKAHSLQKWAHVLEKYSRDNVLKEKQFWEGVIKSNFSLSLDFVPEDGFTGKLGILKRQLTKEETMKLQQKANTAYNTKPVDLLIISLAIAISRMSERDEIVVELESHGREELYSDIDVSGTVGWFTSMYPIALRVEHQVLGRQIKSLKEQLKRIPHHGIGFGIMKYLAGILDDQGNKYIRFNYLGEFDIRNDYFEIGVEDSGPDYCESNPMTCLIDMAAVIMDKSLHITITYDKSRFREATIECLADDYWNTLKSIISHCCEKEGAEYTPSDFETVDISQKELDHLFLD</sequence>
<dbReference type="InterPro" id="IPR010071">
    <property type="entry name" value="AA_adenyl_dom"/>
</dbReference>
<comment type="similarity">
    <text evidence="2">Belongs to the ATP-dependent AMP-binding enzyme family.</text>
</comment>
<dbReference type="GO" id="GO:0043041">
    <property type="term" value="P:amino acid activation for nonribosomal peptide biosynthetic process"/>
    <property type="evidence" value="ECO:0007669"/>
    <property type="project" value="UniProtKB-ARBA"/>
</dbReference>